<dbReference type="FunCoup" id="H2B0E9">
    <property type="interactions" value="106"/>
</dbReference>
<dbReference type="OrthoDB" id="2959108at2759"/>
<dbReference type="STRING" id="1071382.H2B0E9"/>
<dbReference type="Pfam" id="PF00867">
    <property type="entry name" value="XPG_I"/>
    <property type="match status" value="1"/>
</dbReference>
<dbReference type="CDD" id="cd09870">
    <property type="entry name" value="PIN_YEN1"/>
    <property type="match status" value="1"/>
</dbReference>
<dbReference type="PANTHER" id="PTHR11081:SF72">
    <property type="entry name" value="HOLLIDAY JUNCTION RESOLVASE YEN1"/>
    <property type="match status" value="1"/>
</dbReference>
<evidence type="ECO:0000259" key="2">
    <source>
        <dbReference type="SMART" id="SM00484"/>
    </source>
</evidence>
<dbReference type="Gene3D" id="1.10.150.20">
    <property type="entry name" value="5' to 3' exonuclease, C-terminal subdomain"/>
    <property type="match status" value="1"/>
</dbReference>
<feature type="domain" description="XPG-I" evidence="2">
    <location>
        <begin position="106"/>
        <end position="185"/>
    </location>
</feature>
<dbReference type="GO" id="GO:0051908">
    <property type="term" value="F:double-stranded DNA 5'-3' DNA exonuclease activity"/>
    <property type="evidence" value="ECO:0007669"/>
    <property type="project" value="EnsemblFungi"/>
</dbReference>
<dbReference type="GeneID" id="13883749"/>
<feature type="region of interest" description="Disordered" evidence="1">
    <location>
        <begin position="625"/>
        <end position="647"/>
    </location>
</feature>
<dbReference type="InterPro" id="IPR006084">
    <property type="entry name" value="XPG/Rad2"/>
</dbReference>
<reference evidence="3 4" key="1">
    <citation type="journal article" date="2011" name="Proc. Natl. Acad. Sci. U.S.A.">
        <title>Evolutionary erosion of yeast sex chromosomes by mating-type switching accidents.</title>
        <authorList>
            <person name="Gordon J.L."/>
            <person name="Armisen D."/>
            <person name="Proux-Wera E."/>
            <person name="Oheigeartaigh S.S."/>
            <person name="Byrne K.P."/>
            <person name="Wolfe K.H."/>
        </authorList>
    </citation>
    <scope>NUCLEOTIDE SEQUENCE [LARGE SCALE GENOMIC DNA]</scope>
    <source>
        <strain evidence="4">ATCC 22294 / BCRC 22015 / CBS 2517 / CECT 1963 / NBRC 1671 / NRRL Y-8276</strain>
    </source>
</reference>
<gene>
    <name evidence="3" type="primary">KAFR0J00310</name>
    <name evidence="3" type="ORF">KAFR_0J00310</name>
</gene>
<dbReference type="GO" id="GO:0006281">
    <property type="term" value="P:DNA repair"/>
    <property type="evidence" value="ECO:0007669"/>
    <property type="project" value="EnsemblFungi"/>
</dbReference>
<organism evidence="3 4">
    <name type="scientific">Kazachstania africana (strain ATCC 22294 / BCRC 22015 / CBS 2517 / CECT 1963 / NBRC 1671 / NRRL Y-8276)</name>
    <name type="common">Yeast</name>
    <name type="synonym">Kluyveromyces africanus</name>
    <dbReference type="NCBI Taxonomy" id="1071382"/>
    <lineage>
        <taxon>Eukaryota</taxon>
        <taxon>Fungi</taxon>
        <taxon>Dikarya</taxon>
        <taxon>Ascomycota</taxon>
        <taxon>Saccharomycotina</taxon>
        <taxon>Saccharomycetes</taxon>
        <taxon>Saccharomycetales</taxon>
        <taxon>Saccharomycetaceae</taxon>
        <taxon>Kazachstania</taxon>
    </lineage>
</organism>
<dbReference type="AlphaFoldDB" id="H2B0E9"/>
<name>H2B0E9_KAZAF</name>
<dbReference type="EMBL" id="HE650830">
    <property type="protein sequence ID" value="CCF60099.1"/>
    <property type="molecule type" value="Genomic_DNA"/>
</dbReference>
<dbReference type="KEGG" id="kaf:KAFR_0J00310"/>
<dbReference type="InterPro" id="IPR006086">
    <property type="entry name" value="XPG-I_dom"/>
</dbReference>
<keyword evidence="4" id="KW-1185">Reference proteome</keyword>
<feature type="compositionally biased region" description="Basic and acidic residues" evidence="1">
    <location>
        <begin position="471"/>
        <end position="482"/>
    </location>
</feature>
<dbReference type="SUPFAM" id="SSF47807">
    <property type="entry name" value="5' to 3' exonuclease, C-terminal subdomain"/>
    <property type="match status" value="1"/>
</dbReference>
<protein>
    <recommendedName>
        <fullName evidence="2">XPG-I domain-containing protein</fullName>
    </recommendedName>
</protein>
<proteinExistence type="predicted"/>
<dbReference type="SMART" id="SM00484">
    <property type="entry name" value="XPGI"/>
    <property type="match status" value="1"/>
</dbReference>
<evidence type="ECO:0000313" key="3">
    <source>
        <dbReference type="EMBL" id="CCF60099.1"/>
    </source>
</evidence>
<dbReference type="eggNOG" id="KOG2520">
    <property type="taxonomic scope" value="Eukaryota"/>
</dbReference>
<accession>H2B0E9</accession>
<dbReference type="GO" id="GO:0017108">
    <property type="term" value="F:5'-flap endonuclease activity"/>
    <property type="evidence" value="ECO:0007669"/>
    <property type="project" value="TreeGrafter"/>
</dbReference>
<dbReference type="SUPFAM" id="SSF88723">
    <property type="entry name" value="PIN domain-like"/>
    <property type="match status" value="1"/>
</dbReference>
<dbReference type="GO" id="GO:0005737">
    <property type="term" value="C:cytoplasm"/>
    <property type="evidence" value="ECO:0007669"/>
    <property type="project" value="EnsemblFungi"/>
</dbReference>
<sequence>MGVPQIWELVKQTNSVERVTFKTIIPRVKVAVDAYHILFECGFFNESANYGKAYLNLISRLRELISLNAFFLLIFDGHVKPTKVRNAGYGGDYEPEFMNLIKSLLNLFHISYVTAIGEGEAYCCWVTKQLNDQLDYVWSNDSDVLLFGGMKVLKNYSRFVNDIGVTNVNGDTNEKNHENLITFVDYDELTRKHKMLNRERLLFYSVLLGADYNQGVKGLGKDKCLKIVQLTNPDFAMRFYNIFSNTRSNDSTKTSKYIKFQKDLFAYCQKNSVELFGRNYSKTLLSAERDNFEGWPAVEIVSYYFHPLLDTNFDKRLLCKEMFSNIKDSKIYEKIDFFELKTCLEQLKMPSITDFDKWFHSLVHEMFLVKFLVNEEGKMDFMKNKLLKITEEKVNYVNNNIKLAIPYWKVRYNTFLPGVSPSQKVSKNRSPSPTRSPSKRQIDIYEYKFSMWVPKVCIPPTHSLVRDFQRRQDEERKEEEKNKKLKLSRISPKKRLSNYKQKNNLDAFLKKHATPMKRELQSLKLQPAPPLQSIKRRLFVEADEEDEEQNDTEEEDSLMILEENIITNNPLSNRSPQKRPMGPFEKPTVSPLSKGIPLLKKQCSFKEDDNASEEPLVTVSDATVDPNVSLESSQQQQQPGNIYGELTSNAIDFTSEYLNDTESSSMNTGSDWEFD</sequence>
<dbReference type="InParanoid" id="H2B0E9"/>
<feature type="region of interest" description="Disordered" evidence="1">
    <location>
        <begin position="569"/>
        <end position="593"/>
    </location>
</feature>
<dbReference type="Proteomes" id="UP000005220">
    <property type="component" value="Chromosome 10"/>
</dbReference>
<dbReference type="RefSeq" id="XP_003959234.1">
    <property type="nucleotide sequence ID" value="XM_003959185.1"/>
</dbReference>
<dbReference type="HOGENOM" id="CLU_016401_0_0_1"/>
<evidence type="ECO:0000256" key="1">
    <source>
        <dbReference type="SAM" id="MobiDB-lite"/>
    </source>
</evidence>
<dbReference type="InterPro" id="IPR036279">
    <property type="entry name" value="5-3_exonuclease_C_sf"/>
</dbReference>
<evidence type="ECO:0000313" key="4">
    <source>
        <dbReference type="Proteomes" id="UP000005220"/>
    </source>
</evidence>
<dbReference type="GO" id="GO:0008821">
    <property type="term" value="F:crossover junction DNA endonuclease activity"/>
    <property type="evidence" value="ECO:0007669"/>
    <property type="project" value="EnsemblFungi"/>
</dbReference>
<dbReference type="PANTHER" id="PTHR11081">
    <property type="entry name" value="FLAP ENDONUCLEASE FAMILY MEMBER"/>
    <property type="match status" value="1"/>
</dbReference>
<dbReference type="GO" id="GO:0005634">
    <property type="term" value="C:nucleus"/>
    <property type="evidence" value="ECO:0007669"/>
    <property type="project" value="EnsemblFungi"/>
</dbReference>
<dbReference type="Gene3D" id="3.40.50.1010">
    <property type="entry name" value="5'-nuclease"/>
    <property type="match status" value="2"/>
</dbReference>
<feature type="compositionally biased region" description="Polar residues" evidence="1">
    <location>
        <begin position="629"/>
        <end position="647"/>
    </location>
</feature>
<feature type="region of interest" description="Disordered" evidence="1">
    <location>
        <begin position="471"/>
        <end position="490"/>
    </location>
</feature>
<dbReference type="InterPro" id="IPR029060">
    <property type="entry name" value="PIN-like_dom_sf"/>
</dbReference>